<dbReference type="InterPro" id="IPR033344">
    <property type="entry name" value="CURT1"/>
</dbReference>
<dbReference type="PANTHER" id="PTHR33222">
    <property type="match status" value="1"/>
</dbReference>
<dbReference type="GO" id="GO:0009535">
    <property type="term" value="C:chloroplast thylakoid membrane"/>
    <property type="evidence" value="ECO:0007669"/>
    <property type="project" value="TreeGrafter"/>
</dbReference>
<keyword evidence="2" id="KW-0812">Transmembrane</keyword>
<keyword evidence="2" id="KW-0472">Membrane</keyword>
<sequence length="210" mass="22948">MELCAVQASFKLPNNNSFCAGIPPDSHSLPKPFLSFRKTAVINTARNKRSRSSSLIYVSPRAKISDETSGGPSQFVDEKPDRAIIVEDVKTTKNNAFSGNVASGETKEESPVDESVQPFDFAEKLENIKFDIDDTGSILLYGGGAVIALWLSSALVGAIDSIPLIPKLLEVVGLGYTLWFTYRYLLFKKNRDELATKIEDLKARVLGSGD</sequence>
<keyword evidence="5" id="KW-1185">Reference proteome</keyword>
<dbReference type="EMBL" id="JAWXYG010000009">
    <property type="protein sequence ID" value="KAK4263110.1"/>
    <property type="molecule type" value="Genomic_DNA"/>
</dbReference>
<feature type="domain" description="Cyanobacterial aminoacyl-tRNA synthetase CAAD" evidence="3">
    <location>
        <begin position="132"/>
        <end position="207"/>
    </location>
</feature>
<gene>
    <name evidence="4" type="ORF">QN277_028579</name>
</gene>
<feature type="transmembrane region" description="Helical" evidence="2">
    <location>
        <begin position="138"/>
        <end position="159"/>
    </location>
</feature>
<dbReference type="PANTHER" id="PTHR33222:SF2">
    <property type="entry name" value="PROTEIN CURVATURE THYLAKOID 1D, CHLOROPLASTIC"/>
    <property type="match status" value="1"/>
</dbReference>
<organism evidence="4 5">
    <name type="scientific">Acacia crassicarpa</name>
    <name type="common">northern wattle</name>
    <dbReference type="NCBI Taxonomy" id="499986"/>
    <lineage>
        <taxon>Eukaryota</taxon>
        <taxon>Viridiplantae</taxon>
        <taxon>Streptophyta</taxon>
        <taxon>Embryophyta</taxon>
        <taxon>Tracheophyta</taxon>
        <taxon>Spermatophyta</taxon>
        <taxon>Magnoliopsida</taxon>
        <taxon>eudicotyledons</taxon>
        <taxon>Gunneridae</taxon>
        <taxon>Pentapetalae</taxon>
        <taxon>rosids</taxon>
        <taxon>fabids</taxon>
        <taxon>Fabales</taxon>
        <taxon>Fabaceae</taxon>
        <taxon>Caesalpinioideae</taxon>
        <taxon>mimosoid clade</taxon>
        <taxon>Acacieae</taxon>
        <taxon>Acacia</taxon>
    </lineage>
</organism>
<evidence type="ECO:0000259" key="3">
    <source>
        <dbReference type="Pfam" id="PF14159"/>
    </source>
</evidence>
<evidence type="ECO:0000256" key="2">
    <source>
        <dbReference type="SAM" id="Phobius"/>
    </source>
</evidence>
<dbReference type="Proteomes" id="UP001293593">
    <property type="component" value="Unassembled WGS sequence"/>
</dbReference>
<dbReference type="InterPro" id="IPR025564">
    <property type="entry name" value="CAAD_dom"/>
</dbReference>
<reference evidence="4" key="1">
    <citation type="submission" date="2023-10" db="EMBL/GenBank/DDBJ databases">
        <title>Chromosome-level genome of the transformable northern wattle, Acacia crassicarpa.</title>
        <authorList>
            <person name="Massaro I."/>
            <person name="Sinha N.R."/>
            <person name="Poethig S."/>
            <person name="Leichty A.R."/>
        </authorList>
    </citation>
    <scope>NUCLEOTIDE SEQUENCE</scope>
    <source>
        <strain evidence="4">Acra3RX</strain>
        <tissue evidence="4">Leaf</tissue>
    </source>
</reference>
<evidence type="ECO:0000313" key="5">
    <source>
        <dbReference type="Proteomes" id="UP001293593"/>
    </source>
</evidence>
<dbReference type="AlphaFoldDB" id="A0AAE1MFA4"/>
<name>A0AAE1MFA4_9FABA</name>
<dbReference type="Pfam" id="PF14159">
    <property type="entry name" value="CAAD"/>
    <property type="match status" value="1"/>
</dbReference>
<evidence type="ECO:0000256" key="1">
    <source>
        <dbReference type="ARBA" id="ARBA00004141"/>
    </source>
</evidence>
<feature type="transmembrane region" description="Helical" evidence="2">
    <location>
        <begin position="165"/>
        <end position="185"/>
    </location>
</feature>
<proteinExistence type="predicted"/>
<comment type="caution">
    <text evidence="4">The sequence shown here is derived from an EMBL/GenBank/DDBJ whole genome shotgun (WGS) entry which is preliminary data.</text>
</comment>
<evidence type="ECO:0000313" key="4">
    <source>
        <dbReference type="EMBL" id="KAK4263110.1"/>
    </source>
</evidence>
<keyword evidence="2" id="KW-1133">Transmembrane helix</keyword>
<comment type="subcellular location">
    <subcellularLocation>
        <location evidence="1">Membrane</location>
        <topology evidence="1">Multi-pass membrane protein</topology>
    </subcellularLocation>
</comment>
<accession>A0AAE1MFA4</accession>
<protein>
    <recommendedName>
        <fullName evidence="3">Cyanobacterial aminoacyl-tRNA synthetase CAAD domain-containing protein</fullName>
    </recommendedName>
</protein>